<dbReference type="Pfam" id="PF01433">
    <property type="entry name" value="Peptidase_M1"/>
    <property type="match status" value="1"/>
</dbReference>
<evidence type="ECO:0000256" key="8">
    <source>
        <dbReference type="PIRSR" id="PIRSR634016-1"/>
    </source>
</evidence>
<evidence type="ECO:0000256" key="9">
    <source>
        <dbReference type="PIRSR" id="PIRSR634016-3"/>
    </source>
</evidence>
<feature type="domain" description="Peptidase M1 membrane alanine aminopeptidase" evidence="11">
    <location>
        <begin position="82"/>
        <end position="299"/>
    </location>
</feature>
<dbReference type="FunFam" id="1.10.390.10:FF:000001">
    <property type="entry name" value="Aminopeptidase"/>
    <property type="match status" value="1"/>
</dbReference>
<evidence type="ECO:0000256" key="5">
    <source>
        <dbReference type="ARBA" id="ARBA00022801"/>
    </source>
</evidence>
<evidence type="ECO:0000313" key="14">
    <source>
        <dbReference type="Proteomes" id="UP000268321"/>
    </source>
</evidence>
<evidence type="ECO:0000256" key="4">
    <source>
        <dbReference type="ARBA" id="ARBA00022723"/>
    </source>
</evidence>
<dbReference type="InterPro" id="IPR024571">
    <property type="entry name" value="ERAP1-like_C_dom"/>
</dbReference>
<comment type="cofactor">
    <cofactor evidence="9">
        <name>Zn(2+)</name>
        <dbReference type="ChEBI" id="CHEBI:29105"/>
    </cofactor>
    <text evidence="9">Binds 1 zinc ion per subunit.</text>
</comment>
<evidence type="ECO:0000256" key="1">
    <source>
        <dbReference type="ARBA" id="ARBA00010136"/>
    </source>
</evidence>
<dbReference type="PANTHER" id="PTHR11533">
    <property type="entry name" value="PROTEASE M1 ZINC METALLOPROTEASE"/>
    <property type="match status" value="1"/>
</dbReference>
<organism evidence="13 14">
    <name type="scientific">Metschnikowia bicuspidata</name>
    <dbReference type="NCBI Taxonomy" id="27322"/>
    <lineage>
        <taxon>Eukaryota</taxon>
        <taxon>Fungi</taxon>
        <taxon>Dikarya</taxon>
        <taxon>Ascomycota</taxon>
        <taxon>Saccharomycotina</taxon>
        <taxon>Pichiomycetes</taxon>
        <taxon>Metschnikowiaceae</taxon>
        <taxon>Metschnikowia</taxon>
    </lineage>
</organism>
<dbReference type="GO" id="GO:0008270">
    <property type="term" value="F:zinc ion binding"/>
    <property type="evidence" value="ECO:0007669"/>
    <property type="project" value="InterPro"/>
</dbReference>
<dbReference type="GO" id="GO:0042277">
    <property type="term" value="F:peptide binding"/>
    <property type="evidence" value="ECO:0007669"/>
    <property type="project" value="TreeGrafter"/>
</dbReference>
<dbReference type="SUPFAM" id="SSF55486">
    <property type="entry name" value="Metalloproteases ('zincins'), catalytic domain"/>
    <property type="match status" value="1"/>
</dbReference>
<feature type="binding site" evidence="9">
    <location>
        <position position="177"/>
    </location>
    <ligand>
        <name>Zn(2+)</name>
        <dbReference type="ChEBI" id="CHEBI:29105"/>
        <note>catalytic</note>
    </ligand>
</feature>
<dbReference type="Proteomes" id="UP000268321">
    <property type="component" value="Unassembled WGS sequence"/>
</dbReference>
<feature type="binding site" evidence="9">
    <location>
        <position position="154"/>
    </location>
    <ligand>
        <name>Zn(2+)</name>
        <dbReference type="ChEBI" id="CHEBI:29105"/>
        <note>catalytic</note>
    </ligand>
</feature>
<dbReference type="GO" id="GO:0070006">
    <property type="term" value="F:metalloaminopeptidase activity"/>
    <property type="evidence" value="ECO:0007669"/>
    <property type="project" value="TreeGrafter"/>
</dbReference>
<dbReference type="GO" id="GO:0043171">
    <property type="term" value="P:peptide catabolic process"/>
    <property type="evidence" value="ECO:0007669"/>
    <property type="project" value="TreeGrafter"/>
</dbReference>
<feature type="active site" description="Proton acceptor" evidence="8">
    <location>
        <position position="155"/>
    </location>
</feature>
<evidence type="ECO:0000313" key="13">
    <source>
        <dbReference type="EMBL" id="RKP32288.1"/>
    </source>
</evidence>
<accession>A0A4P9ZH73</accession>
<sequence length="635" mass="70518">MSGSKPYCEALPAALKPVHYDLSVYDITQTSYNGCVTSDEKRVSFAKTPVMSTYLLAWAVGEFDHVQSYTEDFKEYTEDVRFAAEIAPRIVDLFSRMFETKYPLPKLDLLAVHMFSHNAMENWGLITFRSTALLYSPEFSAPAYKQKVAYVVAHEIAPQWFGNLVTMKWWDELWLNEGFVTWVGYYAVDHLFPECDIFSEFVSESLQPALRLDGLRNSHTIKVPVVDALDIDQLFDAISYLKGSSAILMLSTYLGTDVFLAGVARYLNTHKNANTSADDLWAAIAAVSGRGVGYMMDAWISRIGFPVVRVTRFLNGGDLRPDEDATVWQIPLNVRTAGTMPVLDVLLQKSVTVSLPDGFLKLNADTQAPYRVDYDAHTLHTNVLLKFGLLSARDRVGVIADVFSMAVSGAASTFTVTFLQLSKRLVVDGDLLQDAYAPWKELEAALASFCSTFRGTDTALTERLVHENVPAADFGRSKLKTLVLAADLAYDIPEVQTYARAAFALWRATGTIDTAEREFVFGAVASADRFERADFDAMLAEVLNPSTSDAREITLGVLGHTGDLSVVADLLDALLDPNTVPSNMVVLDRFVKLTLCNYQTRQMADEVEAFFSDKDVHGFERALQQALDQIRINAA</sequence>
<keyword evidence="5" id="KW-0378">Hydrolase</keyword>
<comment type="similarity">
    <text evidence="1">Belongs to the peptidase M1 family.</text>
</comment>
<protein>
    <submittedName>
        <fullName evidence="13">Zincin</fullName>
    </submittedName>
</protein>
<name>A0A4P9ZH73_9ASCO</name>
<evidence type="ECO:0000259" key="12">
    <source>
        <dbReference type="Pfam" id="PF11838"/>
    </source>
</evidence>
<dbReference type="InterPro" id="IPR034016">
    <property type="entry name" value="M1_APN-typ"/>
</dbReference>
<feature type="domain" description="ERAP1-like C-terminal" evidence="12">
    <location>
        <begin position="359"/>
        <end position="582"/>
    </location>
</feature>
<dbReference type="PANTHER" id="PTHR11533:SF171">
    <property type="entry name" value="AMINOPEPTIDASE"/>
    <property type="match status" value="1"/>
</dbReference>
<evidence type="ECO:0000259" key="11">
    <source>
        <dbReference type="Pfam" id="PF01433"/>
    </source>
</evidence>
<dbReference type="InterPro" id="IPR050344">
    <property type="entry name" value="Peptidase_M1_aminopeptidases"/>
</dbReference>
<keyword evidence="4 9" id="KW-0479">Metal-binding</keyword>
<dbReference type="InterPro" id="IPR027268">
    <property type="entry name" value="Peptidase_M4/M1_CTD_sf"/>
</dbReference>
<evidence type="ECO:0000256" key="3">
    <source>
        <dbReference type="ARBA" id="ARBA00022670"/>
    </source>
</evidence>
<dbReference type="InterPro" id="IPR001930">
    <property type="entry name" value="Peptidase_M1"/>
</dbReference>
<evidence type="ECO:0000256" key="10">
    <source>
        <dbReference type="PIRSR" id="PIRSR634016-4"/>
    </source>
</evidence>
<keyword evidence="2" id="KW-0031">Aminopeptidase</keyword>
<dbReference type="Pfam" id="PF11838">
    <property type="entry name" value="ERAP1_C"/>
    <property type="match status" value="1"/>
</dbReference>
<dbReference type="EMBL" id="ML004432">
    <property type="protein sequence ID" value="RKP32288.1"/>
    <property type="molecule type" value="Genomic_DNA"/>
</dbReference>
<keyword evidence="3" id="KW-0645">Protease</keyword>
<dbReference type="OrthoDB" id="10031169at2759"/>
<gene>
    <name evidence="13" type="ORF">METBISCDRAFT_25805</name>
</gene>
<dbReference type="Gene3D" id="1.10.390.10">
    <property type="entry name" value="Neutral Protease Domain 2"/>
    <property type="match status" value="1"/>
</dbReference>
<dbReference type="GO" id="GO:0005737">
    <property type="term" value="C:cytoplasm"/>
    <property type="evidence" value="ECO:0007669"/>
    <property type="project" value="TreeGrafter"/>
</dbReference>
<dbReference type="PRINTS" id="PR00756">
    <property type="entry name" value="ALADIPTASE"/>
</dbReference>
<dbReference type="Gene3D" id="2.60.40.1730">
    <property type="entry name" value="tricorn interacting facor f3 domain"/>
    <property type="match status" value="1"/>
</dbReference>
<dbReference type="Gene3D" id="1.25.50.20">
    <property type="match status" value="1"/>
</dbReference>
<dbReference type="CDD" id="cd09601">
    <property type="entry name" value="M1_APN-Q_like"/>
    <property type="match status" value="1"/>
</dbReference>
<dbReference type="InterPro" id="IPR042097">
    <property type="entry name" value="Aminopeptidase_N-like_N_sf"/>
</dbReference>
<proteinExistence type="inferred from homology"/>
<dbReference type="GO" id="GO:0006508">
    <property type="term" value="P:proteolysis"/>
    <property type="evidence" value="ECO:0007669"/>
    <property type="project" value="UniProtKB-KW"/>
</dbReference>
<feature type="site" description="Transition state stabilizer" evidence="10">
    <location>
        <position position="240"/>
    </location>
</feature>
<keyword evidence="14" id="KW-1185">Reference proteome</keyword>
<dbReference type="InterPro" id="IPR014782">
    <property type="entry name" value="Peptidase_M1_dom"/>
</dbReference>
<evidence type="ECO:0000256" key="7">
    <source>
        <dbReference type="ARBA" id="ARBA00023049"/>
    </source>
</evidence>
<evidence type="ECO:0000256" key="2">
    <source>
        <dbReference type="ARBA" id="ARBA00022438"/>
    </source>
</evidence>
<reference evidence="14" key="1">
    <citation type="journal article" date="2018" name="Nat. Microbiol.">
        <title>Leveraging single-cell genomics to expand the fungal tree of life.</title>
        <authorList>
            <person name="Ahrendt S.R."/>
            <person name="Quandt C.A."/>
            <person name="Ciobanu D."/>
            <person name="Clum A."/>
            <person name="Salamov A."/>
            <person name="Andreopoulos B."/>
            <person name="Cheng J.F."/>
            <person name="Woyke T."/>
            <person name="Pelin A."/>
            <person name="Henrissat B."/>
            <person name="Reynolds N.K."/>
            <person name="Benny G.L."/>
            <person name="Smith M.E."/>
            <person name="James T.Y."/>
            <person name="Grigoriev I.V."/>
        </authorList>
    </citation>
    <scope>NUCLEOTIDE SEQUENCE [LARGE SCALE GENOMIC DNA]</scope>
    <source>
        <strain evidence="14">Baker2002</strain>
    </source>
</reference>
<keyword evidence="7" id="KW-0482">Metalloprotease</keyword>
<dbReference type="GO" id="GO:0016020">
    <property type="term" value="C:membrane"/>
    <property type="evidence" value="ECO:0007669"/>
    <property type="project" value="TreeGrafter"/>
</dbReference>
<keyword evidence="6 9" id="KW-0862">Zinc</keyword>
<dbReference type="AlphaFoldDB" id="A0A4P9ZH73"/>
<evidence type="ECO:0000256" key="6">
    <source>
        <dbReference type="ARBA" id="ARBA00022833"/>
    </source>
</evidence>